<comment type="caution">
    <text evidence="2">The sequence shown here is derived from an EMBL/GenBank/DDBJ whole genome shotgun (WGS) entry which is preliminary data.</text>
</comment>
<accession>A0ABW5RE07</accession>
<evidence type="ECO:0000256" key="1">
    <source>
        <dbReference type="SAM" id="Phobius"/>
    </source>
</evidence>
<dbReference type="Pfam" id="PF09577">
    <property type="entry name" value="Spore_YpjB"/>
    <property type="match status" value="1"/>
</dbReference>
<dbReference type="RefSeq" id="WP_379930482.1">
    <property type="nucleotide sequence ID" value="NZ_JBHUMM010000043.1"/>
</dbReference>
<dbReference type="Proteomes" id="UP001597497">
    <property type="component" value="Unassembled WGS sequence"/>
</dbReference>
<gene>
    <name evidence="2" type="ORF">ACFSUC_15230</name>
</gene>
<feature type="transmembrane region" description="Helical" evidence="1">
    <location>
        <begin position="252"/>
        <end position="271"/>
    </location>
</feature>
<evidence type="ECO:0000313" key="3">
    <source>
        <dbReference type="Proteomes" id="UP001597497"/>
    </source>
</evidence>
<protein>
    <submittedName>
        <fullName evidence="2">Sporulation protein YpjB</fullName>
    </submittedName>
</protein>
<dbReference type="InterPro" id="IPR014231">
    <property type="entry name" value="Spore_YpjB"/>
</dbReference>
<organism evidence="2 3">
    <name type="scientific">Marinicrinis sediminis</name>
    <dbReference type="NCBI Taxonomy" id="1652465"/>
    <lineage>
        <taxon>Bacteria</taxon>
        <taxon>Bacillati</taxon>
        <taxon>Bacillota</taxon>
        <taxon>Bacilli</taxon>
        <taxon>Bacillales</taxon>
        <taxon>Paenibacillaceae</taxon>
    </lineage>
</organism>
<dbReference type="PROSITE" id="PS51257">
    <property type="entry name" value="PROKAR_LIPOPROTEIN"/>
    <property type="match status" value="1"/>
</dbReference>
<dbReference type="EMBL" id="JBHUMM010000043">
    <property type="protein sequence ID" value="MFD2672921.1"/>
    <property type="molecule type" value="Genomic_DNA"/>
</dbReference>
<sequence>MYPRYLILMCVLFIAAFALLLAACSEEMKINEEKPPLDATEWVKELEQLASQYEQAVQTGKLEQAIVSLNQIERRLEYQPDRFMTLTGRHTLIDLVLKARRSASALKPDMNQVGYHATRLHLALDSLAHPNDPRWKQLKKPILDQIAQLEGQLSSGDGQAKKASFYRLNESYQLLHPVLQVTKEAWVAEKGQSFLIFLAHATGQSGDGVKEKPAHEAVAVLDEFKRFMLDVFEDAELTTAMPMDMHNQTARLWTAFGIASFILAVLTFHAYGRYRYDNQV</sequence>
<reference evidence="3" key="1">
    <citation type="journal article" date="2019" name="Int. J. Syst. Evol. Microbiol.">
        <title>The Global Catalogue of Microorganisms (GCM) 10K type strain sequencing project: providing services to taxonomists for standard genome sequencing and annotation.</title>
        <authorList>
            <consortium name="The Broad Institute Genomics Platform"/>
            <consortium name="The Broad Institute Genome Sequencing Center for Infectious Disease"/>
            <person name="Wu L."/>
            <person name="Ma J."/>
        </authorList>
    </citation>
    <scope>NUCLEOTIDE SEQUENCE [LARGE SCALE GENOMIC DNA]</scope>
    <source>
        <strain evidence="3">KCTC 33676</strain>
    </source>
</reference>
<evidence type="ECO:0000313" key="2">
    <source>
        <dbReference type="EMBL" id="MFD2672921.1"/>
    </source>
</evidence>
<keyword evidence="3" id="KW-1185">Reference proteome</keyword>
<name>A0ABW5RE07_9BACL</name>
<keyword evidence="1" id="KW-1133">Transmembrane helix</keyword>
<keyword evidence="1" id="KW-0812">Transmembrane</keyword>
<keyword evidence="1" id="KW-0472">Membrane</keyword>
<proteinExistence type="predicted"/>